<dbReference type="Pfam" id="PF03398">
    <property type="entry name" value="Ist1"/>
    <property type="match status" value="1"/>
</dbReference>
<feature type="compositionally biased region" description="Basic and acidic residues" evidence="2">
    <location>
        <begin position="287"/>
        <end position="299"/>
    </location>
</feature>
<dbReference type="PANTHER" id="PTHR12161">
    <property type="entry name" value="IST1 FAMILY MEMBER"/>
    <property type="match status" value="1"/>
</dbReference>
<reference evidence="3 4" key="1">
    <citation type="journal article" date="2021" name="Comput. Struct. Biotechnol. J.">
        <title>De novo genome assembly of the potent medicinal plant Rehmannia glutinosa using nanopore technology.</title>
        <authorList>
            <person name="Ma L."/>
            <person name="Dong C."/>
            <person name="Song C."/>
            <person name="Wang X."/>
            <person name="Zheng X."/>
            <person name="Niu Y."/>
            <person name="Chen S."/>
            <person name="Feng W."/>
        </authorList>
    </citation>
    <scope>NUCLEOTIDE SEQUENCE [LARGE SCALE GENOMIC DNA]</scope>
    <source>
        <strain evidence="3">DH-2019</strain>
    </source>
</reference>
<dbReference type="PANTHER" id="PTHR12161:SF55">
    <property type="entry name" value="REGULATOR OF VPS4 ACTIVITY IN THE MVB PATHWAY PROTEIN"/>
    <property type="match status" value="1"/>
</dbReference>
<feature type="region of interest" description="Disordered" evidence="2">
    <location>
        <begin position="323"/>
        <end position="403"/>
    </location>
</feature>
<accession>A0ABR0V143</accession>
<comment type="similarity">
    <text evidence="1">Belongs to the IST1 family.</text>
</comment>
<keyword evidence="4" id="KW-1185">Reference proteome</keyword>
<feature type="compositionally biased region" description="Acidic residues" evidence="2">
    <location>
        <begin position="365"/>
        <end position="374"/>
    </location>
</feature>
<dbReference type="Proteomes" id="UP001318860">
    <property type="component" value="Unassembled WGS sequence"/>
</dbReference>
<feature type="compositionally biased region" description="Polar residues" evidence="2">
    <location>
        <begin position="265"/>
        <end position="283"/>
    </location>
</feature>
<protein>
    <recommendedName>
        <fullName evidence="5">IST1-like protein</fullName>
    </recommendedName>
</protein>
<organism evidence="3 4">
    <name type="scientific">Rehmannia glutinosa</name>
    <name type="common">Chinese foxglove</name>
    <dbReference type="NCBI Taxonomy" id="99300"/>
    <lineage>
        <taxon>Eukaryota</taxon>
        <taxon>Viridiplantae</taxon>
        <taxon>Streptophyta</taxon>
        <taxon>Embryophyta</taxon>
        <taxon>Tracheophyta</taxon>
        <taxon>Spermatophyta</taxon>
        <taxon>Magnoliopsida</taxon>
        <taxon>eudicotyledons</taxon>
        <taxon>Gunneridae</taxon>
        <taxon>Pentapetalae</taxon>
        <taxon>asterids</taxon>
        <taxon>lamiids</taxon>
        <taxon>Lamiales</taxon>
        <taxon>Orobanchaceae</taxon>
        <taxon>Rehmannieae</taxon>
        <taxon>Rehmannia</taxon>
    </lineage>
</organism>
<evidence type="ECO:0000256" key="2">
    <source>
        <dbReference type="SAM" id="MobiDB-lite"/>
    </source>
</evidence>
<evidence type="ECO:0000313" key="3">
    <source>
        <dbReference type="EMBL" id="KAK6128268.1"/>
    </source>
</evidence>
<feature type="region of interest" description="Disordered" evidence="2">
    <location>
        <begin position="265"/>
        <end position="299"/>
    </location>
</feature>
<sequence length="423" mass="47659">MAVARVKLLRNKREVVIKQMRRDIAMLLESGQDSTARIRVEHVIREQNIMAANELIELFCELVVARLSIIAKQRECPADLKEGISSLIFAAPRCSDIPELLSIRDVFHKKYGKDFVSAATDLRPNAGVNRMWTFASESLVLQLIEKLSVKTPSGEIKLKVLKEIAKEYQVQWDTTESEEELLKPPEERIGGPEKFESAASLPLKPVPKQYPEPINTSHSRGQHNITTFEEVASAAGVAAEKALAAAEAAAVLAAYQGVNDHPISRNSTGNFMPSSLPTSQAEYSTIDDQRRTNGSEYSHHFDGRKMFRRRSCNCQTAHTDIKVDESDSDEEVEMEEPPLSSDMRKINRRHSYNVQLSSDIRYDESDHDDTEEEKDQPTRGTNRPPDRPAPQVPARRVHPKLPDYDALAARFEALKHRNATHTK</sequence>
<dbReference type="InterPro" id="IPR005061">
    <property type="entry name" value="Ist1"/>
</dbReference>
<gene>
    <name evidence="3" type="ORF">DH2020_037981</name>
</gene>
<comment type="caution">
    <text evidence="3">The sequence shown here is derived from an EMBL/GenBank/DDBJ whole genome shotgun (WGS) entry which is preliminary data.</text>
</comment>
<proteinExistence type="inferred from homology"/>
<evidence type="ECO:0000313" key="4">
    <source>
        <dbReference type="Proteomes" id="UP001318860"/>
    </source>
</evidence>
<feature type="compositionally biased region" description="Acidic residues" evidence="2">
    <location>
        <begin position="326"/>
        <end position="336"/>
    </location>
</feature>
<evidence type="ECO:0008006" key="5">
    <source>
        <dbReference type="Google" id="ProtNLM"/>
    </source>
</evidence>
<name>A0ABR0V143_REHGL</name>
<dbReference type="EMBL" id="JABTTQ020001782">
    <property type="protein sequence ID" value="KAK6128268.1"/>
    <property type="molecule type" value="Genomic_DNA"/>
</dbReference>
<dbReference type="InterPro" id="IPR042277">
    <property type="entry name" value="IST1-like"/>
</dbReference>
<evidence type="ECO:0000256" key="1">
    <source>
        <dbReference type="ARBA" id="ARBA00005536"/>
    </source>
</evidence>
<dbReference type="Gene3D" id="1.20.1260.60">
    <property type="entry name" value="Vacuolar protein sorting-associated protein Ist1"/>
    <property type="match status" value="1"/>
</dbReference>